<dbReference type="SUPFAM" id="SSF51430">
    <property type="entry name" value="NAD(P)-linked oxidoreductase"/>
    <property type="match status" value="1"/>
</dbReference>
<keyword evidence="8" id="KW-1185">Reference proteome</keyword>
<comment type="caution">
    <text evidence="7">The sequence shown here is derived from an EMBL/GenBank/DDBJ whole genome shotgun (WGS) entry which is preliminary data.</text>
</comment>
<dbReference type="Pfam" id="PF00248">
    <property type="entry name" value="Aldo_ket_red"/>
    <property type="match status" value="1"/>
</dbReference>
<dbReference type="PROSITE" id="PS00063">
    <property type="entry name" value="ALDOKETO_REDUCTASE_3"/>
    <property type="match status" value="1"/>
</dbReference>
<feature type="active site" description="Proton donor" evidence="3">
    <location>
        <position position="49"/>
    </location>
</feature>
<dbReference type="FunFam" id="3.20.20.100:FF:000007">
    <property type="entry name" value="NAD(P)H-dependent D-xylose reductase xyl1"/>
    <property type="match status" value="1"/>
</dbReference>
<gene>
    <name evidence="7" type="ORF">CYMTET_55685</name>
</gene>
<evidence type="ECO:0000259" key="6">
    <source>
        <dbReference type="Pfam" id="PF00248"/>
    </source>
</evidence>
<dbReference type="InterPro" id="IPR023210">
    <property type="entry name" value="NADP_OxRdtase_dom"/>
</dbReference>
<evidence type="ECO:0000256" key="2">
    <source>
        <dbReference type="ARBA" id="ARBA00023002"/>
    </source>
</evidence>
<dbReference type="InterPro" id="IPR018170">
    <property type="entry name" value="Aldo/ket_reductase_CS"/>
</dbReference>
<dbReference type="PROSITE" id="PS00062">
    <property type="entry name" value="ALDOKETO_REDUCTASE_2"/>
    <property type="match status" value="1"/>
</dbReference>
<dbReference type="Proteomes" id="UP001190700">
    <property type="component" value="Unassembled WGS sequence"/>
</dbReference>
<evidence type="ECO:0000313" key="8">
    <source>
        <dbReference type="Proteomes" id="UP001190700"/>
    </source>
</evidence>
<feature type="site" description="Lowers pKa of active site Tyr" evidence="5">
    <location>
        <position position="78"/>
    </location>
</feature>
<dbReference type="InterPro" id="IPR020471">
    <property type="entry name" value="AKR"/>
</dbReference>
<feature type="domain" description="NADP-dependent oxidoreductase" evidence="6">
    <location>
        <begin position="18"/>
        <end position="300"/>
    </location>
</feature>
<sequence length="324" mass="36398">MVSCSKQKLRTGDEMPVLGLGTWKMQNPKQVVYQAIEAGWRHIDCACDYDNEIEVGAGMRKAIDAGVCKREDLWVTSKLWNTYHAKEHVKAACQKTLQDLGLDYLDLYLVHFPIALKYVPFEERYPPEWTYDPASANPKLEFADIPLHETWQAMEVLVEEGLVKNIGVCNYSAPLVMDLMRYARIKPAINQIELHPKLTQEALLDYCGTQGLAITGFSPFGSGSYVELGMDRGHKMLEEPVLQAIASSHGKTTAQVLLRWGIQRGTSLVPKTSNAERLKENLNVFDFELSEEEVANISAMNLNVRYNDPGEFCKGMGGAYPIYA</sequence>
<proteinExistence type="inferred from homology"/>
<evidence type="ECO:0000256" key="1">
    <source>
        <dbReference type="ARBA" id="ARBA00007905"/>
    </source>
</evidence>
<dbReference type="PRINTS" id="PR00069">
    <property type="entry name" value="ALDKETRDTASE"/>
</dbReference>
<dbReference type="InterPro" id="IPR036812">
    <property type="entry name" value="NAD(P)_OxRdtase_dom_sf"/>
</dbReference>
<dbReference type="Gene3D" id="3.20.20.100">
    <property type="entry name" value="NADP-dependent oxidoreductase domain"/>
    <property type="match status" value="1"/>
</dbReference>
<dbReference type="PANTHER" id="PTHR11732">
    <property type="entry name" value="ALDO/KETO REDUCTASE"/>
    <property type="match status" value="1"/>
</dbReference>
<dbReference type="PIRSF" id="PIRSF000097">
    <property type="entry name" value="AKR"/>
    <property type="match status" value="1"/>
</dbReference>
<feature type="binding site" evidence="4">
    <location>
        <position position="111"/>
    </location>
    <ligand>
        <name>substrate</name>
    </ligand>
</feature>
<evidence type="ECO:0000256" key="3">
    <source>
        <dbReference type="PIRSR" id="PIRSR000097-1"/>
    </source>
</evidence>
<evidence type="ECO:0000256" key="4">
    <source>
        <dbReference type="PIRSR" id="PIRSR000097-2"/>
    </source>
</evidence>
<dbReference type="EMBL" id="LGRX02035568">
    <property type="protein sequence ID" value="KAK3234049.1"/>
    <property type="molecule type" value="Genomic_DNA"/>
</dbReference>
<keyword evidence="2" id="KW-0560">Oxidoreductase</keyword>
<name>A0AAE0BE68_9CHLO</name>
<dbReference type="GO" id="GO:0016491">
    <property type="term" value="F:oxidoreductase activity"/>
    <property type="evidence" value="ECO:0007669"/>
    <property type="project" value="UniProtKB-KW"/>
</dbReference>
<accession>A0AAE0BE68</accession>
<evidence type="ECO:0000256" key="5">
    <source>
        <dbReference type="PIRSR" id="PIRSR000097-3"/>
    </source>
</evidence>
<organism evidence="7 8">
    <name type="scientific">Cymbomonas tetramitiformis</name>
    <dbReference type="NCBI Taxonomy" id="36881"/>
    <lineage>
        <taxon>Eukaryota</taxon>
        <taxon>Viridiplantae</taxon>
        <taxon>Chlorophyta</taxon>
        <taxon>Pyramimonadophyceae</taxon>
        <taxon>Pyramimonadales</taxon>
        <taxon>Pyramimonadaceae</taxon>
        <taxon>Cymbomonas</taxon>
    </lineage>
</organism>
<reference evidence="7 8" key="1">
    <citation type="journal article" date="2015" name="Genome Biol. Evol.">
        <title>Comparative Genomics of a Bacterivorous Green Alga Reveals Evolutionary Causalities and Consequences of Phago-Mixotrophic Mode of Nutrition.</title>
        <authorList>
            <person name="Burns J.A."/>
            <person name="Paasch A."/>
            <person name="Narechania A."/>
            <person name="Kim E."/>
        </authorList>
    </citation>
    <scope>NUCLEOTIDE SEQUENCE [LARGE SCALE GENOMIC DNA]</scope>
    <source>
        <strain evidence="7 8">PLY_AMNH</strain>
    </source>
</reference>
<protein>
    <recommendedName>
        <fullName evidence="6">NADP-dependent oxidoreductase domain-containing protein</fullName>
    </recommendedName>
</protein>
<dbReference type="AlphaFoldDB" id="A0AAE0BE68"/>
<comment type="similarity">
    <text evidence="1">Belongs to the aldo/keto reductase family.</text>
</comment>
<evidence type="ECO:0000313" key="7">
    <source>
        <dbReference type="EMBL" id="KAK3234049.1"/>
    </source>
</evidence>